<dbReference type="CTD" id="5018"/>
<dbReference type="InterPro" id="IPR028055">
    <property type="entry name" value="YidC/Oxa/ALB_C"/>
</dbReference>
<comment type="similarity">
    <text evidence="2 9">Belongs to the OXA1/ALB3/YidC family.</text>
</comment>
<evidence type="ECO:0000256" key="1">
    <source>
        <dbReference type="ARBA" id="ARBA00004448"/>
    </source>
</evidence>
<evidence type="ECO:0000256" key="8">
    <source>
        <dbReference type="ARBA" id="ARBA00023136"/>
    </source>
</evidence>
<dbReference type="FunCoup" id="A0A6J0CFD5">
    <property type="interactions" value="1524"/>
</dbReference>
<dbReference type="GeneID" id="107228239"/>
<dbReference type="GO" id="GO:0032979">
    <property type="term" value="P:protein insertion into mitochondrial inner membrane from matrix"/>
    <property type="evidence" value="ECO:0007669"/>
    <property type="project" value="TreeGrafter"/>
</dbReference>
<gene>
    <name evidence="14" type="primary">LOC107228239</name>
</gene>
<dbReference type="AlphaFoldDB" id="A0A6J0CFD5"/>
<accession>A0A6J0CFD5</accession>
<dbReference type="InParanoid" id="A0A6J0CFD5"/>
<name>A0A6J0CFD5_NEOLC</name>
<keyword evidence="5" id="KW-0809">Transit peptide</keyword>
<keyword evidence="13" id="KW-1185">Reference proteome</keyword>
<dbReference type="GO" id="GO:0032977">
    <property type="term" value="F:membrane insertase activity"/>
    <property type="evidence" value="ECO:0007669"/>
    <property type="project" value="InterPro"/>
</dbReference>
<dbReference type="NCBIfam" id="TIGR03592">
    <property type="entry name" value="yidC_oxa1_cterm"/>
    <property type="match status" value="1"/>
</dbReference>
<dbReference type="Proteomes" id="UP000829291">
    <property type="component" value="Chromosome 2"/>
</dbReference>
<evidence type="ECO:0000256" key="2">
    <source>
        <dbReference type="ARBA" id="ARBA00009877"/>
    </source>
</evidence>
<keyword evidence="8 11" id="KW-0472">Membrane</keyword>
<keyword evidence="7" id="KW-0496">Mitochondrion</keyword>
<dbReference type="OrthoDB" id="2148490at2759"/>
<comment type="subcellular location">
    <subcellularLocation>
        <location evidence="9">Membrane</location>
        <topology evidence="9">Multi-pass membrane protein</topology>
    </subcellularLocation>
    <subcellularLocation>
        <location evidence="1">Mitochondrion inner membrane</location>
        <topology evidence="1">Multi-pass membrane protein</topology>
    </subcellularLocation>
</comment>
<dbReference type="InterPro" id="IPR001708">
    <property type="entry name" value="YidC/ALB3/OXA1/COX18"/>
</dbReference>
<protein>
    <submittedName>
        <fullName evidence="14">Mitochondrial inner membrane protein OXA1L</fullName>
    </submittedName>
</protein>
<evidence type="ECO:0000256" key="9">
    <source>
        <dbReference type="RuleBase" id="RU003945"/>
    </source>
</evidence>
<keyword evidence="3 9" id="KW-0812">Transmembrane</keyword>
<sequence length="413" mass="45949">MLSRMSLRLHNRTLAKTYSVSKVLVSHRSLHVTRKFENTGLKNFPSLGLSRHKPILGTAFVRCASTVEDKIPDNLLPNIPEPPSLPAPEVVDIVQGLSEPPITALGLGSNWPPGLIQSALEYLHIGLGLPWWGTIMIGTICVRLLVFPLVIKAQRNSAKMNNYMPQVQYLQAKMTEAREYGNDFDAARYGQDLYTFMKSKGISPLKSALVPLVQAPFFVSFFMALRGMANAPVESLRTGGLWWFTDLTIPDQYYLLPLITSATMYVTIKIGADGLKLDTLGPGFMAHAIKAIPIIMFPFIMHFDGAILVYWTATNFISLGQAMLLKVPSVRTFFKIEATIKHAPTQLAPNKGFVKGFKESWSNMKLAGALQDRGEADHMEFERAGRGPVPKTYKYNPTAQTPPPTRIMARKRD</sequence>
<feature type="domain" description="Membrane insertase YidC/Oxa/ALB C-terminal" evidence="12">
    <location>
        <begin position="131"/>
        <end position="325"/>
    </location>
</feature>
<evidence type="ECO:0000256" key="7">
    <source>
        <dbReference type="ARBA" id="ARBA00023128"/>
    </source>
</evidence>
<evidence type="ECO:0000256" key="6">
    <source>
        <dbReference type="ARBA" id="ARBA00022989"/>
    </source>
</evidence>
<dbReference type="PANTHER" id="PTHR12428">
    <property type="entry name" value="OXA1"/>
    <property type="match status" value="1"/>
</dbReference>
<evidence type="ECO:0000256" key="4">
    <source>
        <dbReference type="ARBA" id="ARBA00022792"/>
    </source>
</evidence>
<dbReference type="Pfam" id="PF02096">
    <property type="entry name" value="60KD_IMP"/>
    <property type="match status" value="1"/>
</dbReference>
<dbReference type="CDD" id="cd20069">
    <property type="entry name" value="5TM_Oxa1-like"/>
    <property type="match status" value="1"/>
</dbReference>
<keyword evidence="6 11" id="KW-1133">Transmembrane helix</keyword>
<feature type="transmembrane region" description="Helical" evidence="11">
    <location>
        <begin position="208"/>
        <end position="233"/>
    </location>
</feature>
<evidence type="ECO:0000256" key="3">
    <source>
        <dbReference type="ARBA" id="ARBA00022692"/>
    </source>
</evidence>
<organism evidence="14">
    <name type="scientific">Neodiprion lecontei</name>
    <name type="common">Redheaded pine sawfly</name>
    <dbReference type="NCBI Taxonomy" id="441921"/>
    <lineage>
        <taxon>Eukaryota</taxon>
        <taxon>Metazoa</taxon>
        <taxon>Ecdysozoa</taxon>
        <taxon>Arthropoda</taxon>
        <taxon>Hexapoda</taxon>
        <taxon>Insecta</taxon>
        <taxon>Pterygota</taxon>
        <taxon>Neoptera</taxon>
        <taxon>Endopterygota</taxon>
        <taxon>Hymenoptera</taxon>
        <taxon>Tenthredinoidea</taxon>
        <taxon>Diprionidae</taxon>
        <taxon>Diprioninae</taxon>
        <taxon>Neodiprion</taxon>
    </lineage>
</organism>
<reference evidence="14" key="1">
    <citation type="submission" date="2025-08" db="UniProtKB">
        <authorList>
            <consortium name="RefSeq"/>
        </authorList>
    </citation>
    <scope>IDENTIFICATION</scope>
    <source>
        <tissue evidence="14">Thorax and Abdomen</tissue>
    </source>
</reference>
<feature type="region of interest" description="Disordered" evidence="10">
    <location>
        <begin position="385"/>
        <end position="413"/>
    </location>
</feature>
<proteinExistence type="inferred from homology"/>
<feature type="transmembrane region" description="Helical" evidence="11">
    <location>
        <begin position="131"/>
        <end position="151"/>
    </location>
</feature>
<keyword evidence="4" id="KW-0999">Mitochondrion inner membrane</keyword>
<evidence type="ECO:0000259" key="12">
    <source>
        <dbReference type="Pfam" id="PF02096"/>
    </source>
</evidence>
<dbReference type="KEGG" id="nlo:107228239"/>
<evidence type="ECO:0000313" key="14">
    <source>
        <dbReference type="RefSeq" id="XP_015525110.1"/>
    </source>
</evidence>
<evidence type="ECO:0000256" key="11">
    <source>
        <dbReference type="SAM" id="Phobius"/>
    </source>
</evidence>
<dbReference type="GO" id="GO:0005743">
    <property type="term" value="C:mitochondrial inner membrane"/>
    <property type="evidence" value="ECO:0007669"/>
    <property type="project" value="UniProtKB-SubCell"/>
</dbReference>
<dbReference type="RefSeq" id="XP_015525110.1">
    <property type="nucleotide sequence ID" value="XM_015669624.2"/>
</dbReference>
<evidence type="ECO:0000313" key="13">
    <source>
        <dbReference type="Proteomes" id="UP000829291"/>
    </source>
</evidence>
<dbReference type="PANTHER" id="PTHR12428:SF66">
    <property type="entry name" value="MITOCHONDRIAL INNER MEMBRANE PROTEIN OXA1L"/>
    <property type="match status" value="1"/>
</dbReference>
<evidence type="ECO:0000256" key="5">
    <source>
        <dbReference type="ARBA" id="ARBA00022946"/>
    </source>
</evidence>
<evidence type="ECO:0000256" key="10">
    <source>
        <dbReference type="SAM" id="MobiDB-lite"/>
    </source>
</evidence>